<comment type="caution">
    <text evidence="1">The sequence shown here is derived from an EMBL/GenBank/DDBJ whole genome shotgun (WGS) entry which is preliminary data.</text>
</comment>
<evidence type="ECO:0000313" key="1">
    <source>
        <dbReference type="EMBL" id="POG69463.1"/>
    </source>
</evidence>
<sequence length="103" mass="11731">MKQKNGNQYSASSVRCAIAAIHHHIMKNSTISGINIHDQATFPAFWEVTNGKLKFFSDLGLNDAKEFQEITTNLNISNETSEFDNNIYPRYSEAHGLKEVERR</sequence>
<dbReference type="Proteomes" id="UP000018888">
    <property type="component" value="Unassembled WGS sequence"/>
</dbReference>
<dbReference type="AlphaFoldDB" id="A0A2P4PVN6"/>
<evidence type="ECO:0000313" key="2">
    <source>
        <dbReference type="Proteomes" id="UP000018888"/>
    </source>
</evidence>
<accession>A0A2P4PVN6</accession>
<keyword evidence="2" id="KW-1185">Reference proteome</keyword>
<reference evidence="1 2" key="1">
    <citation type="journal article" date="2013" name="Proc. Natl. Acad. Sci. U.S.A.">
        <title>Genome of an arbuscular mycorrhizal fungus provides insight into the oldest plant symbiosis.</title>
        <authorList>
            <person name="Tisserant E."/>
            <person name="Malbreil M."/>
            <person name="Kuo A."/>
            <person name="Kohler A."/>
            <person name="Symeonidi A."/>
            <person name="Balestrini R."/>
            <person name="Charron P."/>
            <person name="Duensing N."/>
            <person name="Frei Dit Frey N."/>
            <person name="Gianinazzi-Pearson V."/>
            <person name="Gilbert L.B."/>
            <person name="Handa Y."/>
            <person name="Herr J.R."/>
            <person name="Hijri M."/>
            <person name="Koul R."/>
            <person name="Kawaguchi M."/>
            <person name="Krajinski F."/>
            <person name="Lammers P.J."/>
            <person name="Masclaux F.G."/>
            <person name="Murat C."/>
            <person name="Morin E."/>
            <person name="Ndikumana S."/>
            <person name="Pagni M."/>
            <person name="Petitpierre D."/>
            <person name="Requena N."/>
            <person name="Rosikiewicz P."/>
            <person name="Riley R."/>
            <person name="Saito K."/>
            <person name="San Clemente H."/>
            <person name="Shapiro H."/>
            <person name="van Tuinen D."/>
            <person name="Becard G."/>
            <person name="Bonfante P."/>
            <person name="Paszkowski U."/>
            <person name="Shachar-Hill Y.Y."/>
            <person name="Tuskan G.A."/>
            <person name="Young P.W."/>
            <person name="Sanders I.R."/>
            <person name="Henrissat B."/>
            <person name="Rensing S.A."/>
            <person name="Grigoriev I.V."/>
            <person name="Corradi N."/>
            <person name="Roux C."/>
            <person name="Martin F."/>
        </authorList>
    </citation>
    <scope>NUCLEOTIDE SEQUENCE [LARGE SCALE GENOMIC DNA]</scope>
    <source>
        <strain evidence="1 2">DAOM 197198</strain>
    </source>
</reference>
<organism evidence="1 2">
    <name type="scientific">Rhizophagus irregularis (strain DAOM 181602 / DAOM 197198 / MUCL 43194)</name>
    <name type="common">Arbuscular mycorrhizal fungus</name>
    <name type="synonym">Glomus intraradices</name>
    <dbReference type="NCBI Taxonomy" id="747089"/>
    <lineage>
        <taxon>Eukaryota</taxon>
        <taxon>Fungi</taxon>
        <taxon>Fungi incertae sedis</taxon>
        <taxon>Mucoromycota</taxon>
        <taxon>Glomeromycotina</taxon>
        <taxon>Glomeromycetes</taxon>
        <taxon>Glomerales</taxon>
        <taxon>Glomeraceae</taxon>
        <taxon>Rhizophagus</taxon>
    </lineage>
</organism>
<dbReference type="EMBL" id="AUPC02000135">
    <property type="protein sequence ID" value="POG69463.1"/>
    <property type="molecule type" value="Genomic_DNA"/>
</dbReference>
<proteinExistence type="predicted"/>
<name>A0A2P4PVN6_RHIID</name>
<gene>
    <name evidence="1" type="ORF">GLOIN_2v1480022</name>
</gene>
<protein>
    <submittedName>
        <fullName evidence="1">Uncharacterized protein</fullName>
    </submittedName>
</protein>
<reference evidence="1 2" key="2">
    <citation type="journal article" date="2018" name="New Phytol.">
        <title>High intraspecific genome diversity in the model arbuscular mycorrhizal symbiont Rhizophagus irregularis.</title>
        <authorList>
            <person name="Chen E.C.H."/>
            <person name="Morin E."/>
            <person name="Beaudet D."/>
            <person name="Noel J."/>
            <person name="Yildirir G."/>
            <person name="Ndikumana S."/>
            <person name="Charron P."/>
            <person name="St-Onge C."/>
            <person name="Giorgi J."/>
            <person name="Kruger M."/>
            <person name="Marton T."/>
            <person name="Ropars J."/>
            <person name="Grigoriev I.V."/>
            <person name="Hainaut M."/>
            <person name="Henrissat B."/>
            <person name="Roux C."/>
            <person name="Martin F."/>
            <person name="Corradi N."/>
        </authorList>
    </citation>
    <scope>NUCLEOTIDE SEQUENCE [LARGE SCALE GENOMIC DNA]</scope>
    <source>
        <strain evidence="1 2">DAOM 197198</strain>
    </source>
</reference>